<sequence>MRRATAMLAAGLTAALIGATGCGSPSDEPAPAPDVDLSKLDVGNYNTTPREIQKSVFDRARFSEGQRLSSVVPLPMDIDPRFTIQHGVANPYQVLAFINVEKGLGKSATGFDSNGNGFIAGFRSSAYSDSDIGIGLTLAVSVLLFQDEQSAAAAATTLADLRLSQTDAAERVRIDKFPAALVQWKPGSPEIEGFLASGRYVIYTHNKDYAKESLRDEGILAVPPDLPAMTSLVIKSLETVQPRLSAFQPTPYDQLADLALDHDGMLGRSLQKPDDEKKRDAAGLYDRVGGLHLSIDPAKDRTLFDETGVDWVANHAGLVYRAKDAASAQRITADRAVVPRLYRRADSPQNLPGAKCREFRGSDMFIPRFHCTVTYDRYSAESWSSQLTDAQQRISAQYALLANADAE</sequence>
<dbReference type="InterPro" id="IPR055797">
    <property type="entry name" value="DUF7373"/>
</dbReference>
<feature type="domain" description="DUF7373" evidence="2">
    <location>
        <begin position="58"/>
        <end position="259"/>
    </location>
</feature>
<feature type="signal peptide" evidence="1">
    <location>
        <begin position="1"/>
        <end position="19"/>
    </location>
</feature>
<dbReference type="InterPro" id="IPR056463">
    <property type="entry name" value="DUF7373_C"/>
</dbReference>
<dbReference type="Pfam" id="PF24088">
    <property type="entry name" value="DUF7373"/>
    <property type="match status" value="1"/>
</dbReference>
<keyword evidence="5" id="KW-1185">Reference proteome</keyword>
<dbReference type="RefSeq" id="WP_181583087.1">
    <property type="nucleotide sequence ID" value="NZ_CP059399.1"/>
</dbReference>
<protein>
    <submittedName>
        <fullName evidence="4">Uncharacterized protein</fullName>
    </submittedName>
</protein>
<dbReference type="Pfam" id="PF24092">
    <property type="entry name" value="DUF7373_C"/>
    <property type="match status" value="1"/>
</dbReference>
<dbReference type="EMBL" id="CP059399">
    <property type="protein sequence ID" value="QLY31912.1"/>
    <property type="molecule type" value="Genomic_DNA"/>
</dbReference>
<accession>A0A7D6VAN4</accession>
<feature type="chain" id="PRO_5038604950" evidence="1">
    <location>
        <begin position="20"/>
        <end position="407"/>
    </location>
</feature>
<feature type="domain" description="DUF7373" evidence="3">
    <location>
        <begin position="265"/>
        <end position="404"/>
    </location>
</feature>
<name>A0A7D6VAN4_9NOCA</name>
<evidence type="ECO:0000259" key="2">
    <source>
        <dbReference type="Pfam" id="PF24088"/>
    </source>
</evidence>
<gene>
    <name evidence="4" type="ORF">H0264_06290</name>
</gene>
<evidence type="ECO:0000313" key="4">
    <source>
        <dbReference type="EMBL" id="QLY31912.1"/>
    </source>
</evidence>
<dbReference type="PROSITE" id="PS51257">
    <property type="entry name" value="PROKAR_LIPOPROTEIN"/>
    <property type="match status" value="1"/>
</dbReference>
<dbReference type="KEGG" id="nhu:H0264_06290"/>
<evidence type="ECO:0000313" key="5">
    <source>
        <dbReference type="Proteomes" id="UP000515512"/>
    </source>
</evidence>
<dbReference type="AlphaFoldDB" id="A0A7D6VAN4"/>
<proteinExistence type="predicted"/>
<reference evidence="4 5" key="1">
    <citation type="submission" date="2020-07" db="EMBL/GenBank/DDBJ databases">
        <authorList>
            <person name="Zhuang K."/>
            <person name="Ran Y."/>
        </authorList>
    </citation>
    <scope>NUCLEOTIDE SEQUENCE [LARGE SCALE GENOMIC DNA]</scope>
    <source>
        <strain evidence="4 5">WCH-YHL-001</strain>
    </source>
</reference>
<keyword evidence="1" id="KW-0732">Signal</keyword>
<evidence type="ECO:0000259" key="3">
    <source>
        <dbReference type="Pfam" id="PF24092"/>
    </source>
</evidence>
<organism evidence="4 5">
    <name type="scientific">Nocardia huaxiensis</name>
    <dbReference type="NCBI Taxonomy" id="2755382"/>
    <lineage>
        <taxon>Bacteria</taxon>
        <taxon>Bacillati</taxon>
        <taxon>Actinomycetota</taxon>
        <taxon>Actinomycetes</taxon>
        <taxon>Mycobacteriales</taxon>
        <taxon>Nocardiaceae</taxon>
        <taxon>Nocardia</taxon>
    </lineage>
</organism>
<dbReference type="Proteomes" id="UP000515512">
    <property type="component" value="Chromosome"/>
</dbReference>
<evidence type="ECO:0000256" key="1">
    <source>
        <dbReference type="SAM" id="SignalP"/>
    </source>
</evidence>